<reference evidence="1 2" key="1">
    <citation type="submission" date="2019-02" db="EMBL/GenBank/DDBJ databases">
        <title>Sequencing the genomes of 1000 actinobacteria strains.</title>
        <authorList>
            <person name="Klenk H.-P."/>
        </authorList>
    </citation>
    <scope>NUCLEOTIDE SEQUENCE [LARGE SCALE GENOMIC DNA]</scope>
    <source>
        <strain evidence="1 2">DSM 45162</strain>
    </source>
</reference>
<proteinExistence type="predicted"/>
<accession>A0A4Q7ZIM8</accession>
<protein>
    <recommendedName>
        <fullName evidence="3">Homeodomain-like domain-containing protein</fullName>
    </recommendedName>
</protein>
<name>A0A4Q7ZIM8_9ACTN</name>
<evidence type="ECO:0008006" key="3">
    <source>
        <dbReference type="Google" id="ProtNLM"/>
    </source>
</evidence>
<gene>
    <name evidence="1" type="ORF">EV385_2079</name>
</gene>
<evidence type="ECO:0000313" key="2">
    <source>
        <dbReference type="Proteomes" id="UP000292564"/>
    </source>
</evidence>
<dbReference type="SUPFAM" id="SSF46689">
    <property type="entry name" value="Homeodomain-like"/>
    <property type="match status" value="1"/>
</dbReference>
<dbReference type="RefSeq" id="WP_130509265.1">
    <property type="nucleotide sequence ID" value="NZ_SHKY01000001.1"/>
</dbReference>
<dbReference type="AlphaFoldDB" id="A0A4Q7ZIM8"/>
<comment type="caution">
    <text evidence="1">The sequence shown here is derived from an EMBL/GenBank/DDBJ whole genome shotgun (WGS) entry which is preliminary data.</text>
</comment>
<organism evidence="1 2">
    <name type="scientific">Krasilnikovia cinnamomea</name>
    <dbReference type="NCBI Taxonomy" id="349313"/>
    <lineage>
        <taxon>Bacteria</taxon>
        <taxon>Bacillati</taxon>
        <taxon>Actinomycetota</taxon>
        <taxon>Actinomycetes</taxon>
        <taxon>Micromonosporales</taxon>
        <taxon>Micromonosporaceae</taxon>
        <taxon>Krasilnikovia</taxon>
    </lineage>
</organism>
<keyword evidence="2" id="KW-1185">Reference proteome</keyword>
<dbReference type="EMBL" id="SHKY01000001">
    <property type="protein sequence ID" value="RZU50311.1"/>
    <property type="molecule type" value="Genomic_DNA"/>
</dbReference>
<dbReference type="Proteomes" id="UP000292564">
    <property type="component" value="Unassembled WGS sequence"/>
</dbReference>
<dbReference type="OrthoDB" id="3512717at2"/>
<dbReference type="InterPro" id="IPR009057">
    <property type="entry name" value="Homeodomain-like_sf"/>
</dbReference>
<evidence type="ECO:0000313" key="1">
    <source>
        <dbReference type="EMBL" id="RZU50311.1"/>
    </source>
</evidence>
<sequence>MDDPRRAEARRLRVDPGLSLSQLMKHFGVGAATLTDWLRGIEPPEWTRRPNAKDHLRERAVALRRDGWSVNDLALELGVAKSTAYAWVRHLPLDPDTDRARRKQEHAAIMTAGRWEAKRAERAQRRADVHARAAATIGARTERDALLVGAAIYWCEGAKSKPWRRLDRLTFINSDPGLVALFLRFLAVCGRDPHEVDYRVHIHETADAEEAADWWCRELSLPRSRFQRPTIKRHVPATRRQNVGRDYHGCLAVSVPRSAELYWTVEGVMAALTDLR</sequence>